<evidence type="ECO:0000259" key="8">
    <source>
        <dbReference type="Pfam" id="PF00746"/>
    </source>
</evidence>
<feature type="transmembrane region" description="Helical" evidence="6">
    <location>
        <begin position="678"/>
        <end position="703"/>
    </location>
</feature>
<feature type="compositionally biased region" description="Low complexity" evidence="5">
    <location>
        <begin position="531"/>
        <end position="547"/>
    </location>
</feature>
<keyword evidence="3 7" id="KW-0732">Signal</keyword>
<name>A0ABS6WCH4_9BIFI</name>
<keyword evidence="11" id="KW-1185">Reference proteome</keyword>
<keyword evidence="2" id="KW-0964">Secreted</keyword>
<evidence type="ECO:0000313" key="11">
    <source>
        <dbReference type="Proteomes" id="UP000700815"/>
    </source>
</evidence>
<keyword evidence="6" id="KW-1133">Transmembrane helix</keyword>
<sequence>MKLRKLFAGLAAAATLLGGLALGTVPANAADALKYPDVDENGVIQKTATFKFISESADQWGPNNNRVIKAYKIADYVQYLDSDDPSSALYGVQTPSNGVETIKETFDSLGLKDGNTEVVVPENTDPMAWILQKGYLDRSVLQPWTYTDESVENNQIDSSKPLVESTSRKFADALVKYTPSTATSPFETFTLTMAPNKSDISTRLLTKVDDTVYTADLPAGIYLFLDETEPITGSQDSSDKNWEQNGTVNDDTTKGQVIVNSAPILIASGHLTVDGSKENPVNVLDPFGNPKADAFGQYGDNTVAFKNHVTPITKSVDDADKSVSTGQVVRYTLKSTLPLTTGYDVNSYVFSLTDYPGAGQTVYLDGGVKDGAGNEATNGTAMDVKIYNVDEDGKKTGDAIKTLTAYDAGKKTGDYILTTSDKAADKGIVGANKDENGNYTAFFKLDFSPLIKSAEYNQTPLWGKLVEVTYAAKITSTESDVPNTVEVNDNNAKANHGTKLTLGKFQFIKTDAQGKNNADINGASFQIEADPNTPNNTAVTPTATPSNDENHDHLNDPYTGEGYDVSDSRPVRIQDDGTGDSFLTQDGVVTFSGLADGVYIVWETKAPQGFLGDNFYVKFKVTIKDGHAVTFEGIDQWGLAPSLGDWHEGSSIVHPAPVNPNGTEYKVKNVRNVTQLPLTGGAGIVLFGVIGAVLAGGAVLMFVRSRKTKMALMMA</sequence>
<feature type="compositionally biased region" description="Polar residues" evidence="5">
    <location>
        <begin position="243"/>
        <end position="253"/>
    </location>
</feature>
<evidence type="ECO:0000313" key="10">
    <source>
        <dbReference type="EMBL" id="MBW3091754.1"/>
    </source>
</evidence>
<dbReference type="Proteomes" id="UP000700815">
    <property type="component" value="Unassembled WGS sequence"/>
</dbReference>
<feature type="domain" description="SpaA-like prealbumin fold" evidence="9">
    <location>
        <begin position="503"/>
        <end position="631"/>
    </location>
</feature>
<dbReference type="InterPro" id="IPR041033">
    <property type="entry name" value="SpaA_PFL_dom_1"/>
</dbReference>
<dbReference type="InterPro" id="IPR019931">
    <property type="entry name" value="LPXTG_anchor"/>
</dbReference>
<reference evidence="10 11" key="1">
    <citation type="submission" date="2021-05" db="EMBL/GenBank/DDBJ databases">
        <title>Phylogenetic classification of ten novel species belonging to the genus Bifidobacterium comprising B. colchicus sp. nov., B. abeli sp. nov., B. bicoloris sp. nov., B. guerezis sp. nov., B. rosaliae sp. nov., B. santillanensis sp. nov., B. argentati sp. nov., B. amazzoni sp. nov., B. pluviali sp. nov., and B. pinnaculum sp. nov.</title>
        <authorList>
            <person name="Lugli G.A."/>
            <person name="Ruiz Garcia L."/>
            <person name="Margolles A."/>
            <person name="Ventura M."/>
        </authorList>
    </citation>
    <scope>NUCLEOTIDE SEQUENCE [LARGE SCALE GENOMIC DNA]</scope>
    <source>
        <strain evidence="10 11">82T10</strain>
    </source>
</reference>
<dbReference type="RefSeq" id="WP_219057860.1">
    <property type="nucleotide sequence ID" value="NZ_JAHBBH010000003.1"/>
</dbReference>
<organism evidence="10 11">
    <name type="scientific">Bifidobacterium miconis</name>
    <dbReference type="NCBI Taxonomy" id="2834435"/>
    <lineage>
        <taxon>Bacteria</taxon>
        <taxon>Bacillati</taxon>
        <taxon>Actinomycetota</taxon>
        <taxon>Actinomycetes</taxon>
        <taxon>Bifidobacteriales</taxon>
        <taxon>Bifidobacteriaceae</taxon>
        <taxon>Bifidobacterium</taxon>
    </lineage>
</organism>
<evidence type="ECO:0000256" key="7">
    <source>
        <dbReference type="SAM" id="SignalP"/>
    </source>
</evidence>
<proteinExistence type="predicted"/>
<keyword evidence="1" id="KW-0134">Cell wall</keyword>
<dbReference type="Pfam" id="PF00746">
    <property type="entry name" value="Gram_pos_anchor"/>
    <property type="match status" value="1"/>
</dbReference>
<keyword evidence="6" id="KW-0472">Membrane</keyword>
<evidence type="ECO:0000256" key="6">
    <source>
        <dbReference type="SAM" id="Phobius"/>
    </source>
</evidence>
<comment type="caution">
    <text evidence="10">The sequence shown here is derived from an EMBL/GenBank/DDBJ whole genome shotgun (WGS) entry which is preliminary data.</text>
</comment>
<feature type="region of interest" description="Disordered" evidence="5">
    <location>
        <begin position="525"/>
        <end position="569"/>
    </location>
</feature>
<evidence type="ECO:0000256" key="1">
    <source>
        <dbReference type="ARBA" id="ARBA00022512"/>
    </source>
</evidence>
<gene>
    <name evidence="10" type="ORF">KIH79_02065</name>
</gene>
<dbReference type="Pfam" id="PF17802">
    <property type="entry name" value="SpaA"/>
    <property type="match status" value="1"/>
</dbReference>
<keyword evidence="6" id="KW-0812">Transmembrane</keyword>
<feature type="chain" id="PRO_5045364714" evidence="7">
    <location>
        <begin position="30"/>
        <end position="715"/>
    </location>
</feature>
<dbReference type="NCBIfam" id="TIGR01167">
    <property type="entry name" value="LPXTG_anchor"/>
    <property type="match status" value="1"/>
</dbReference>
<accession>A0ABS6WCH4</accession>
<evidence type="ECO:0000256" key="5">
    <source>
        <dbReference type="SAM" id="MobiDB-lite"/>
    </source>
</evidence>
<evidence type="ECO:0000256" key="3">
    <source>
        <dbReference type="ARBA" id="ARBA00022729"/>
    </source>
</evidence>
<feature type="domain" description="Gram-positive cocci surface proteins LPxTG" evidence="8">
    <location>
        <begin position="674"/>
        <end position="709"/>
    </location>
</feature>
<evidence type="ECO:0000259" key="9">
    <source>
        <dbReference type="Pfam" id="PF17802"/>
    </source>
</evidence>
<feature type="region of interest" description="Disordered" evidence="5">
    <location>
        <begin position="233"/>
        <end position="253"/>
    </location>
</feature>
<evidence type="ECO:0000256" key="4">
    <source>
        <dbReference type="ARBA" id="ARBA00023088"/>
    </source>
</evidence>
<evidence type="ECO:0000256" key="2">
    <source>
        <dbReference type="ARBA" id="ARBA00022525"/>
    </source>
</evidence>
<protein>
    <submittedName>
        <fullName evidence="10">LPXTG cell wall anchor domain-containing protein</fullName>
    </submittedName>
</protein>
<dbReference type="EMBL" id="JAHBBH010000003">
    <property type="protein sequence ID" value="MBW3091754.1"/>
    <property type="molecule type" value="Genomic_DNA"/>
</dbReference>
<feature type="signal peptide" evidence="7">
    <location>
        <begin position="1"/>
        <end position="29"/>
    </location>
</feature>
<keyword evidence="4" id="KW-0572">Peptidoglycan-anchor</keyword>